<organism evidence="3">
    <name type="scientific">Colletotrichum fructicola (strain Nara gc5)</name>
    <name type="common">Anthracnose fungus</name>
    <name type="synonym">Colletotrichum gloeosporioides (strain Nara gc5)</name>
    <dbReference type="NCBI Taxonomy" id="1213859"/>
    <lineage>
        <taxon>Eukaryota</taxon>
        <taxon>Fungi</taxon>
        <taxon>Dikarya</taxon>
        <taxon>Ascomycota</taxon>
        <taxon>Pezizomycotina</taxon>
        <taxon>Sordariomycetes</taxon>
        <taxon>Hypocreomycetidae</taxon>
        <taxon>Glomerellales</taxon>
        <taxon>Glomerellaceae</taxon>
        <taxon>Colletotrichum</taxon>
        <taxon>Colletotrichum gloeosporioides species complex</taxon>
    </lineage>
</organism>
<protein>
    <recommendedName>
        <fullName evidence="4">Tat pathway signal sequence</fullName>
    </recommendedName>
</protein>
<gene>
    <name evidence="3" type="ORF">CGGC5_8209</name>
</gene>
<name>L2FYZ5_COLFN</name>
<dbReference type="PANTHER" id="PTHR33365:SF14">
    <property type="entry name" value="TAT PATHWAY SIGNAL SEQUENCE"/>
    <property type="match status" value="1"/>
</dbReference>
<keyword evidence="2" id="KW-1133">Transmembrane helix</keyword>
<feature type="transmembrane region" description="Helical" evidence="2">
    <location>
        <begin position="52"/>
        <end position="77"/>
    </location>
</feature>
<keyword evidence="2" id="KW-0812">Transmembrane</keyword>
<sequence length="319" mass="36525">MGLRGPNDMFESRLSDESEATLEETQDFLPNEKDGTVPYSARRQKTKGFGSLFWVVTCFNAILFPLSLVCAVSAFRWKYAIQHNHDNALLRLTSWYSPVFDQTQIGIVDKRVNGSLLNLDNSIFRRAPSPEVDEAWERISSLMPHAISTEDVIRLGKDPSTTARFPQDWGFGPEAHVAELDVLHTIHCLNAIRRDVHWRHYFIEDYPDGVFPELHRVHTDHCIYVVLQNLMCSATPDIITQPWVDGQLHPFPDFSINKKCNDFDAILAWHEDTMITDTARFAEMRIPQGQKPVPMSDEFHRMFGSHLHTVQAAYVMAGN</sequence>
<evidence type="ECO:0000256" key="1">
    <source>
        <dbReference type="ARBA" id="ARBA00035112"/>
    </source>
</evidence>
<keyword evidence="2" id="KW-0472">Membrane</keyword>
<dbReference type="AlphaFoldDB" id="L2FYZ5"/>
<proteinExistence type="inferred from homology"/>
<evidence type="ECO:0008006" key="4">
    <source>
        <dbReference type="Google" id="ProtNLM"/>
    </source>
</evidence>
<dbReference type="EMBL" id="KB020740">
    <property type="protein sequence ID" value="ELA31659.1"/>
    <property type="molecule type" value="Genomic_DNA"/>
</dbReference>
<reference evidence="3" key="1">
    <citation type="submission" date="2012-08" db="EMBL/GenBank/DDBJ databases">
        <title>Genome analysis of Colletotrichum orbiculare and Colletotrichum fructicola.</title>
        <authorList>
            <person name="Gan P.H.P."/>
            <person name="Ikeda K."/>
            <person name="Irieda H."/>
            <person name="Narusaka M."/>
            <person name="O'Connell R.J."/>
            <person name="Narusaka Y."/>
            <person name="Takano Y."/>
            <person name="Kubo Y."/>
            <person name="Shirasu K."/>
        </authorList>
    </citation>
    <scope>NUCLEOTIDE SEQUENCE</scope>
    <source>
        <strain evidence="3">Nara gc5</strain>
    </source>
</reference>
<dbReference type="InterPro" id="IPR021765">
    <property type="entry name" value="UstYa-like"/>
</dbReference>
<dbReference type="Pfam" id="PF11807">
    <property type="entry name" value="UstYa"/>
    <property type="match status" value="1"/>
</dbReference>
<dbReference type="STRING" id="1213859.L2FYZ5"/>
<evidence type="ECO:0000256" key="2">
    <source>
        <dbReference type="SAM" id="Phobius"/>
    </source>
</evidence>
<comment type="similarity">
    <text evidence="1">Belongs to the ustYa family.</text>
</comment>
<accession>L2FYZ5</accession>
<dbReference type="PANTHER" id="PTHR33365">
    <property type="entry name" value="YALI0B05434P"/>
    <property type="match status" value="1"/>
</dbReference>
<evidence type="ECO:0000313" key="3">
    <source>
        <dbReference type="EMBL" id="ELA31659.1"/>
    </source>
</evidence>
<dbReference type="GO" id="GO:0043386">
    <property type="term" value="P:mycotoxin biosynthetic process"/>
    <property type="evidence" value="ECO:0007669"/>
    <property type="project" value="InterPro"/>
</dbReference>
<dbReference type="HOGENOM" id="CLU_042941_0_0_1"/>